<keyword evidence="2" id="KW-1185">Reference proteome</keyword>
<proteinExistence type="predicted"/>
<comment type="caution">
    <text evidence="1">The sequence shown here is derived from an EMBL/GenBank/DDBJ whole genome shotgun (WGS) entry which is preliminary data.</text>
</comment>
<evidence type="ECO:0000313" key="1">
    <source>
        <dbReference type="EMBL" id="GAA5811460.1"/>
    </source>
</evidence>
<evidence type="ECO:0008006" key="3">
    <source>
        <dbReference type="Google" id="ProtNLM"/>
    </source>
</evidence>
<reference evidence="1 2" key="1">
    <citation type="submission" date="2024-04" db="EMBL/GenBank/DDBJ databases">
        <title>genome sequences of Mucor flavus KT1a and Helicostylum pulchrum KT1b strains isolated from the surface of a dry-aged beef.</title>
        <authorList>
            <person name="Toyotome T."/>
            <person name="Hosono M."/>
            <person name="Torimaru M."/>
            <person name="Fukuda K."/>
            <person name="Mikami N."/>
        </authorList>
    </citation>
    <scope>NUCLEOTIDE SEQUENCE [LARGE SCALE GENOMIC DNA]</scope>
    <source>
        <strain evidence="1 2">KT1a</strain>
    </source>
</reference>
<sequence>MNCSRDRALCILFGLEFTPGNVTKARNKVEIYGDLEVCYDSSERMMDITREKAICMLYCEEYSEENANRLLKIIDKIGLDICYQTNPLKSALAPISDCFAEPRIYKRYKPNKHIVK</sequence>
<name>A0ABP9YXB0_9FUNG</name>
<dbReference type="Proteomes" id="UP001473302">
    <property type="component" value="Unassembled WGS sequence"/>
</dbReference>
<evidence type="ECO:0000313" key="2">
    <source>
        <dbReference type="Proteomes" id="UP001473302"/>
    </source>
</evidence>
<accession>A0ABP9YXB0</accession>
<protein>
    <recommendedName>
        <fullName evidence="3">LAGLIDADG endonuclease</fullName>
    </recommendedName>
</protein>
<organism evidence="1 2">
    <name type="scientific">Mucor flavus</name>
    <dbReference type="NCBI Taxonomy" id="439312"/>
    <lineage>
        <taxon>Eukaryota</taxon>
        <taxon>Fungi</taxon>
        <taxon>Fungi incertae sedis</taxon>
        <taxon>Mucoromycota</taxon>
        <taxon>Mucoromycotina</taxon>
        <taxon>Mucoromycetes</taxon>
        <taxon>Mucorales</taxon>
        <taxon>Mucorineae</taxon>
        <taxon>Mucoraceae</taxon>
        <taxon>Mucor</taxon>
    </lineage>
</organism>
<gene>
    <name evidence="1" type="ORF">MFLAVUS_004897</name>
</gene>
<dbReference type="EMBL" id="BAABUK010000010">
    <property type="protein sequence ID" value="GAA5811460.1"/>
    <property type="molecule type" value="Genomic_DNA"/>
</dbReference>